<comment type="caution">
    <text evidence="2">The sequence shown here is derived from an EMBL/GenBank/DDBJ whole genome shotgun (WGS) entry which is preliminary data.</text>
</comment>
<feature type="compositionally biased region" description="Basic and acidic residues" evidence="1">
    <location>
        <begin position="21"/>
        <end position="30"/>
    </location>
</feature>
<reference evidence="3" key="1">
    <citation type="journal article" date="2020" name="MBio">
        <title>Horizontal gene transfer to a defensive symbiont with a reduced genome amongst a multipartite beetle microbiome.</title>
        <authorList>
            <person name="Waterworth S.C."/>
            <person name="Florez L.V."/>
            <person name="Rees E.R."/>
            <person name="Hertweck C."/>
            <person name="Kaltenpoth M."/>
            <person name="Kwan J.C."/>
        </authorList>
    </citation>
    <scope>NUCLEOTIDE SEQUENCE [LARGE SCALE GENOMIC DNA]</scope>
</reference>
<name>A0A7V8FMG1_9BURK</name>
<accession>A0A7V8FMG1</accession>
<sequence>MKPLVLLLVALFAVWLWRSRRPPEDGEPPAKKAGPQTRAPKGIAPPQPMVRCAVCSLHLPRRDAIAGTAARHYCGRDHFDQAETSRATAPPPSP</sequence>
<evidence type="ECO:0000313" key="2">
    <source>
        <dbReference type="EMBL" id="KAF1019986.1"/>
    </source>
</evidence>
<evidence type="ECO:0000313" key="3">
    <source>
        <dbReference type="Proteomes" id="UP000461670"/>
    </source>
</evidence>
<dbReference type="Proteomes" id="UP000461670">
    <property type="component" value="Unassembled WGS sequence"/>
</dbReference>
<evidence type="ECO:0000256" key="1">
    <source>
        <dbReference type="SAM" id="MobiDB-lite"/>
    </source>
</evidence>
<protein>
    <submittedName>
        <fullName evidence="2">Uncharacterized protein</fullName>
    </submittedName>
</protein>
<dbReference type="InterPro" id="IPR049708">
    <property type="entry name" value="PP0621-like"/>
</dbReference>
<gene>
    <name evidence="2" type="ORF">GAK30_02781</name>
</gene>
<feature type="region of interest" description="Disordered" evidence="1">
    <location>
        <begin position="20"/>
        <end position="47"/>
    </location>
</feature>
<dbReference type="NCBIfam" id="NF041023">
    <property type="entry name" value="PP0621_fam"/>
    <property type="match status" value="1"/>
</dbReference>
<organism evidence="2 3">
    <name type="scientific">Paracidovorax wautersii</name>
    <dbReference type="NCBI Taxonomy" id="1177982"/>
    <lineage>
        <taxon>Bacteria</taxon>
        <taxon>Pseudomonadati</taxon>
        <taxon>Pseudomonadota</taxon>
        <taxon>Betaproteobacteria</taxon>
        <taxon>Burkholderiales</taxon>
        <taxon>Comamonadaceae</taxon>
        <taxon>Paracidovorax</taxon>
    </lineage>
</organism>
<dbReference type="AlphaFoldDB" id="A0A7V8FMG1"/>
<dbReference type="EMBL" id="WNDQ01000043">
    <property type="protein sequence ID" value="KAF1019986.1"/>
    <property type="molecule type" value="Genomic_DNA"/>
</dbReference>
<proteinExistence type="predicted"/>